<keyword evidence="4" id="KW-1185">Reference proteome</keyword>
<reference evidence="3 4" key="1">
    <citation type="journal article" date="2019" name="Emerg. Microbes Infect.">
        <title>Comprehensive subspecies identification of 175 nontuberculous mycobacteria species based on 7547 genomic profiles.</title>
        <authorList>
            <person name="Matsumoto Y."/>
            <person name="Kinjo T."/>
            <person name="Motooka D."/>
            <person name="Nabeya D."/>
            <person name="Jung N."/>
            <person name="Uechi K."/>
            <person name="Horii T."/>
            <person name="Iida T."/>
            <person name="Fujita J."/>
            <person name="Nakamura S."/>
        </authorList>
    </citation>
    <scope>NUCLEOTIDE SEQUENCE [LARGE SCALE GENOMIC DNA]</scope>
    <source>
        <strain evidence="3 4">JCM 12272</strain>
    </source>
</reference>
<dbReference type="InterPro" id="IPR004378">
    <property type="entry name" value="F420H2_quin_Rdtase"/>
</dbReference>
<evidence type="ECO:0000256" key="1">
    <source>
        <dbReference type="ARBA" id="ARBA00008710"/>
    </source>
</evidence>
<evidence type="ECO:0000313" key="4">
    <source>
        <dbReference type="Proteomes" id="UP000466906"/>
    </source>
</evidence>
<accession>A0A6N4UWK9</accession>
<sequence length="180" mass="20170">MSATLNGIPRVDLEARPLWKRELAWLAGGKLFTTERAAAFWRRFVVPREAPVMRATHGRIRLSQGIPVLVLTSTGARSGKQYESPLAYFTDGDDVVLIASNYGLERHPGWYHNLLAHPECELHIGPRGGRFVARQATGADRDRLYALAAERLNKGWHTYEQRTDGVRTIPVLRLSADGRA</sequence>
<dbReference type="GO" id="GO:0005886">
    <property type="term" value="C:plasma membrane"/>
    <property type="evidence" value="ECO:0007669"/>
    <property type="project" value="TreeGrafter"/>
</dbReference>
<proteinExistence type="inferred from homology"/>
<dbReference type="Gene3D" id="2.30.110.10">
    <property type="entry name" value="Electron Transport, Fmn-binding Protein, Chain A"/>
    <property type="match status" value="1"/>
</dbReference>
<dbReference type="InterPro" id="IPR012349">
    <property type="entry name" value="Split_barrel_FMN-bd"/>
</dbReference>
<name>A0A6N4UWK9_9MYCO</name>
<dbReference type="GO" id="GO:0016491">
    <property type="term" value="F:oxidoreductase activity"/>
    <property type="evidence" value="ECO:0007669"/>
    <property type="project" value="InterPro"/>
</dbReference>
<dbReference type="EMBL" id="AP022565">
    <property type="protein sequence ID" value="BBX28809.1"/>
    <property type="molecule type" value="Genomic_DNA"/>
</dbReference>
<comment type="similarity">
    <text evidence="1">Belongs to the F420H(2)-dependent quinone reductase family.</text>
</comment>
<evidence type="ECO:0000256" key="2">
    <source>
        <dbReference type="ARBA" id="ARBA00049106"/>
    </source>
</evidence>
<dbReference type="GO" id="GO:0070967">
    <property type="term" value="F:coenzyme F420 binding"/>
    <property type="evidence" value="ECO:0007669"/>
    <property type="project" value="TreeGrafter"/>
</dbReference>
<dbReference type="Proteomes" id="UP000466906">
    <property type="component" value="Chromosome"/>
</dbReference>
<dbReference type="Pfam" id="PF04075">
    <property type="entry name" value="F420H2_quin_red"/>
    <property type="match status" value="1"/>
</dbReference>
<evidence type="ECO:0000313" key="3">
    <source>
        <dbReference type="EMBL" id="BBX28809.1"/>
    </source>
</evidence>
<dbReference type="KEGG" id="malv:MALV_39340"/>
<dbReference type="PANTHER" id="PTHR39428">
    <property type="entry name" value="F420H(2)-DEPENDENT QUINONE REDUCTASE RV1261C"/>
    <property type="match status" value="1"/>
</dbReference>
<dbReference type="NCBIfam" id="TIGR00026">
    <property type="entry name" value="hi_GC_TIGR00026"/>
    <property type="match status" value="1"/>
</dbReference>
<protein>
    <submittedName>
        <fullName evidence="3">Nitroreductase</fullName>
    </submittedName>
</protein>
<comment type="catalytic activity">
    <reaction evidence="2">
        <text>oxidized coenzyme F420-(gamma-L-Glu)(n) + a quinol + H(+) = reduced coenzyme F420-(gamma-L-Glu)(n) + a quinone</text>
        <dbReference type="Rhea" id="RHEA:39663"/>
        <dbReference type="Rhea" id="RHEA-COMP:12939"/>
        <dbReference type="Rhea" id="RHEA-COMP:14378"/>
        <dbReference type="ChEBI" id="CHEBI:15378"/>
        <dbReference type="ChEBI" id="CHEBI:24646"/>
        <dbReference type="ChEBI" id="CHEBI:132124"/>
        <dbReference type="ChEBI" id="CHEBI:133980"/>
        <dbReference type="ChEBI" id="CHEBI:139511"/>
    </reaction>
</comment>
<gene>
    <name evidence="3" type="ORF">MALV_39340</name>
</gene>
<organism evidence="3 4">
    <name type="scientific">Mycolicibacterium alvei</name>
    <dbReference type="NCBI Taxonomy" id="67081"/>
    <lineage>
        <taxon>Bacteria</taxon>
        <taxon>Bacillati</taxon>
        <taxon>Actinomycetota</taxon>
        <taxon>Actinomycetes</taxon>
        <taxon>Mycobacteriales</taxon>
        <taxon>Mycobacteriaceae</taxon>
        <taxon>Mycolicibacterium</taxon>
    </lineage>
</organism>
<dbReference type="PANTHER" id="PTHR39428:SF1">
    <property type="entry name" value="F420H(2)-DEPENDENT QUINONE REDUCTASE RV1261C"/>
    <property type="match status" value="1"/>
</dbReference>
<dbReference type="AlphaFoldDB" id="A0A6N4UWK9"/>
<dbReference type="RefSeq" id="WP_163666693.1">
    <property type="nucleotide sequence ID" value="NZ_AP022565.1"/>
</dbReference>